<dbReference type="PROSITE" id="PS50022">
    <property type="entry name" value="FA58C_3"/>
    <property type="match status" value="1"/>
</dbReference>
<dbReference type="SUPFAM" id="SSF49785">
    <property type="entry name" value="Galactose-binding domain-like"/>
    <property type="match status" value="1"/>
</dbReference>
<dbReference type="InterPro" id="IPR017964">
    <property type="entry name" value="DNA-dir_DNA_pol_B_CS"/>
</dbReference>
<name>A0A0Q3VJ81_9BACI</name>
<evidence type="ECO:0000256" key="2">
    <source>
        <dbReference type="SAM" id="MobiDB-lite"/>
    </source>
</evidence>
<dbReference type="RefSeq" id="WP_056686654.1">
    <property type="nucleotide sequence ID" value="NZ_CP085712.1"/>
</dbReference>
<dbReference type="Pfam" id="PF00754">
    <property type="entry name" value="F5_F8_type_C"/>
    <property type="match status" value="1"/>
</dbReference>
<feature type="domain" description="F5/8 type C" evidence="3">
    <location>
        <begin position="27"/>
        <end position="182"/>
    </location>
</feature>
<keyword evidence="5" id="KW-1185">Reference proteome</keyword>
<dbReference type="AlphaFoldDB" id="A0A0Q3VJ81"/>
<dbReference type="GO" id="GO:0000166">
    <property type="term" value="F:nucleotide binding"/>
    <property type="evidence" value="ECO:0007669"/>
    <property type="project" value="InterPro"/>
</dbReference>
<feature type="compositionally biased region" description="Pro residues" evidence="2">
    <location>
        <begin position="657"/>
        <end position="667"/>
    </location>
</feature>
<reference evidence="4 5" key="1">
    <citation type="submission" date="2015-09" db="EMBL/GenBank/DDBJ databases">
        <title>Genome sequencing project for genomic taxonomy and phylogenomics of Bacillus-like bacteria.</title>
        <authorList>
            <person name="Liu B."/>
            <person name="Wang J."/>
            <person name="Zhu Y."/>
            <person name="Liu G."/>
            <person name="Chen Q."/>
            <person name="Chen Z."/>
            <person name="Lan J."/>
            <person name="Che J."/>
            <person name="Ge C."/>
            <person name="Shi H."/>
            <person name="Pan Z."/>
            <person name="Liu X."/>
        </authorList>
    </citation>
    <scope>NUCLEOTIDE SEQUENCE [LARGE SCALE GENOMIC DNA]</scope>
    <source>
        <strain evidence="4 5">FJAT-18043</strain>
    </source>
</reference>
<dbReference type="PROSITE" id="PS00116">
    <property type="entry name" value="DNA_POLYMERASE_B"/>
    <property type="match status" value="1"/>
</dbReference>
<dbReference type="PATRIC" id="fig|1637975.4.peg.4959"/>
<dbReference type="InterPro" id="IPR032812">
    <property type="entry name" value="SbsA_Ig"/>
</dbReference>
<dbReference type="Gene3D" id="2.60.120.260">
    <property type="entry name" value="Galactose-binding domain-like"/>
    <property type="match status" value="1"/>
</dbReference>
<proteinExistence type="predicted"/>
<dbReference type="GO" id="GO:0003676">
    <property type="term" value="F:nucleic acid binding"/>
    <property type="evidence" value="ECO:0007669"/>
    <property type="project" value="InterPro"/>
</dbReference>
<dbReference type="STRING" id="1637975.AN957_24605"/>
<feature type="region of interest" description="Disordered" evidence="2">
    <location>
        <begin position="646"/>
        <end position="670"/>
    </location>
</feature>
<organism evidence="4 5">
    <name type="scientific">Cytobacillus solani</name>
    <dbReference type="NCBI Taxonomy" id="1637975"/>
    <lineage>
        <taxon>Bacteria</taxon>
        <taxon>Bacillati</taxon>
        <taxon>Bacillota</taxon>
        <taxon>Bacilli</taxon>
        <taxon>Bacillales</taxon>
        <taxon>Bacillaceae</taxon>
        <taxon>Cytobacillus</taxon>
    </lineage>
</organism>
<dbReference type="Proteomes" id="UP000050996">
    <property type="component" value="Unassembled WGS sequence"/>
</dbReference>
<keyword evidence="1" id="KW-0732">Signal</keyword>
<dbReference type="InterPro" id="IPR008979">
    <property type="entry name" value="Galactose-bd-like_sf"/>
</dbReference>
<evidence type="ECO:0000313" key="4">
    <source>
        <dbReference type="EMBL" id="KQL21419.1"/>
    </source>
</evidence>
<dbReference type="EMBL" id="LJIX01000006">
    <property type="protein sequence ID" value="KQL21419.1"/>
    <property type="molecule type" value="Genomic_DNA"/>
</dbReference>
<sequence length="856" mass="94416">MKILGNRTHLIEKLITKAVLLGLFLACILLSVHLPAAMASTENIAKGKPVEASSYVAPYSPERAVDNDLNYTSRWYASGEETYWIKVDLRYSSIITGWELTNLMTDDLMNNGLIVSPADFKLEASTDGVNWSEIDRMNGNTKANHTKTVPATRARYVKLTITKGNNVNHLWTSIKELKIFGTQEIDLPKIDVGKGKILNTSQKFQYSLDSSNGLDGEWIDAKEGETTGIVFKPGKVFIREKANPQSHKLLIDIPEPSNPPNVILEEGGGEDEYVLKNATEQMEYSLDQGKSWSKVTAELAAGAEKIKLYSDTDGVMVRVAATEKTLASKTNQLFPAGKATISSNLPLVENTLDQSEITVQLSGDSFKSQELSSDDFELIDGPAGLIVESIRKMDNRTVTLLLSFNGTDFSQDHQLKVKVLETATISGQELLSVNSLIVTAFQTSSSVTLSQDEEIWEGEEDGKSIIVSVEGNLFMDTLNAANWKVLNLPLGVSVDQIIRVGPHSANIVLKGQSIQDYPGDIQNVSVSIAGEEFIHPIVGDKLIASSGFLLRSIIDYSKQIEKIEFDQTSYKLLKDQTVQLHVFAVEQSGDRRDITRFVKFFVQPIDGGNILVDSEGLLKGITAGKAKMVASFGLQSAIIDVEITELIPDPDPKPDPGPKPGPNPNPTPEDKYINIVSPTDGNERVSTEINGNKLLLNKKDIPALRNKKIVIENSIANGDMLIIRYALAEKTANEMDAPVIIELKEQVKKVVVLYDDQPYEYFQPSFNVSQDRQWMIEMNIPIDPKSVNNDSLSIINSKGEAIQLTFKVSDNNKVITLIPGELFRSGEIYILTLSQELKTPASKPLKVPVRMVFTVQ</sequence>
<evidence type="ECO:0000256" key="1">
    <source>
        <dbReference type="ARBA" id="ARBA00022729"/>
    </source>
</evidence>
<gene>
    <name evidence="4" type="ORF">AN957_24605</name>
</gene>
<protein>
    <recommendedName>
        <fullName evidence="3">F5/8 type C domain-containing protein</fullName>
    </recommendedName>
</protein>
<accession>A0A0Q3VJ81</accession>
<dbReference type="Pfam" id="PF13205">
    <property type="entry name" value="Big_5"/>
    <property type="match status" value="1"/>
</dbReference>
<comment type="caution">
    <text evidence="4">The sequence shown here is derived from an EMBL/GenBank/DDBJ whole genome shotgun (WGS) entry which is preliminary data.</text>
</comment>
<dbReference type="InterPro" id="IPR000421">
    <property type="entry name" value="FA58C"/>
</dbReference>
<evidence type="ECO:0000259" key="3">
    <source>
        <dbReference type="PROSITE" id="PS50022"/>
    </source>
</evidence>
<evidence type="ECO:0000313" key="5">
    <source>
        <dbReference type="Proteomes" id="UP000050996"/>
    </source>
</evidence>